<sequence>MAKILKDSEMAEVIHRAVHDDDVICCSDAYAHFLKDLSELICTHFGGVRGMVSGPDYPGDELGWTCGFLVNECVPSDGGVFARYDTDVVWSEEKEVQA</sequence>
<proteinExistence type="predicted"/>
<evidence type="ECO:0000313" key="1">
    <source>
        <dbReference type="EMBL" id="VGO13408.1"/>
    </source>
</evidence>
<dbReference type="AlphaFoldDB" id="A0A6C2U0B8"/>
<gene>
    <name evidence="1" type="ORF">PDESU_01965</name>
</gene>
<evidence type="ECO:0000313" key="2">
    <source>
        <dbReference type="Proteomes" id="UP000366872"/>
    </source>
</evidence>
<dbReference type="RefSeq" id="WP_136078980.1">
    <property type="nucleotide sequence ID" value="NZ_CAAHFG010000001.1"/>
</dbReference>
<dbReference type="Proteomes" id="UP000366872">
    <property type="component" value="Unassembled WGS sequence"/>
</dbReference>
<keyword evidence="2" id="KW-1185">Reference proteome</keyword>
<organism evidence="1 2">
    <name type="scientific">Pontiella desulfatans</name>
    <dbReference type="NCBI Taxonomy" id="2750659"/>
    <lineage>
        <taxon>Bacteria</taxon>
        <taxon>Pseudomonadati</taxon>
        <taxon>Kiritimatiellota</taxon>
        <taxon>Kiritimatiellia</taxon>
        <taxon>Kiritimatiellales</taxon>
        <taxon>Pontiellaceae</taxon>
        <taxon>Pontiella</taxon>
    </lineage>
</organism>
<accession>A0A6C2U0B8</accession>
<dbReference type="EMBL" id="CAAHFG010000001">
    <property type="protein sequence ID" value="VGO13408.1"/>
    <property type="molecule type" value="Genomic_DNA"/>
</dbReference>
<protein>
    <submittedName>
        <fullName evidence="1">Uncharacterized protein</fullName>
    </submittedName>
</protein>
<name>A0A6C2U0B8_PONDE</name>
<reference evidence="1 2" key="1">
    <citation type="submission" date="2019-04" db="EMBL/GenBank/DDBJ databases">
        <authorList>
            <person name="Van Vliet M D."/>
        </authorList>
    </citation>
    <scope>NUCLEOTIDE SEQUENCE [LARGE SCALE GENOMIC DNA]</scope>
    <source>
        <strain evidence="1 2">F1</strain>
    </source>
</reference>